<dbReference type="PANTHER" id="PTHR31375">
    <property type="match status" value="1"/>
</dbReference>
<keyword evidence="7" id="KW-0961">Cell wall biogenesis/degradation</keyword>
<evidence type="ECO:0008006" key="11">
    <source>
        <dbReference type="Google" id="ProtNLM"/>
    </source>
</evidence>
<dbReference type="AlphaFoldDB" id="A0AAP0HFF9"/>
<comment type="caution">
    <text evidence="9">The sequence shown here is derived from an EMBL/GenBank/DDBJ whole genome shotgun (WGS) entry which is preliminary data.</text>
</comment>
<keyword evidence="4" id="KW-0964">Secreted</keyword>
<evidence type="ECO:0000313" key="9">
    <source>
        <dbReference type="EMBL" id="KAK9082797.1"/>
    </source>
</evidence>
<dbReference type="SMART" id="SM00710">
    <property type="entry name" value="PbH1"/>
    <property type="match status" value="4"/>
</dbReference>
<dbReference type="Pfam" id="PF00295">
    <property type="entry name" value="Glyco_hydro_28"/>
    <property type="match status" value="1"/>
</dbReference>
<gene>
    <name evidence="9" type="ORF">Scep_029268</name>
</gene>
<evidence type="ECO:0000256" key="6">
    <source>
        <dbReference type="ARBA" id="ARBA00023295"/>
    </source>
</evidence>
<keyword evidence="3" id="KW-0134">Cell wall</keyword>
<dbReference type="InterPro" id="IPR011050">
    <property type="entry name" value="Pectin_lyase_fold/virulence"/>
</dbReference>
<dbReference type="GO" id="GO:0004650">
    <property type="term" value="F:polygalacturonase activity"/>
    <property type="evidence" value="ECO:0007669"/>
    <property type="project" value="InterPro"/>
</dbReference>
<dbReference type="EMBL" id="JBBNAG010000013">
    <property type="protein sequence ID" value="KAK9082797.1"/>
    <property type="molecule type" value="Genomic_DNA"/>
</dbReference>
<dbReference type="FunFam" id="2.160.20.10:FF:000004">
    <property type="entry name" value="Pectin lyase-like superfamily protein"/>
    <property type="match status" value="1"/>
</dbReference>
<name>A0AAP0HFF9_9MAGN</name>
<accession>A0AAP0HFF9</accession>
<comment type="similarity">
    <text evidence="2 8">Belongs to the glycosyl hydrolase 28 family.</text>
</comment>
<dbReference type="SUPFAM" id="SSF51126">
    <property type="entry name" value="Pectin lyase-like"/>
    <property type="match status" value="1"/>
</dbReference>
<keyword evidence="5 8" id="KW-0378">Hydrolase</keyword>
<evidence type="ECO:0000256" key="3">
    <source>
        <dbReference type="ARBA" id="ARBA00022512"/>
    </source>
</evidence>
<dbReference type="Gene3D" id="2.160.20.10">
    <property type="entry name" value="Single-stranded right-handed beta-helix, Pectin lyase-like"/>
    <property type="match status" value="1"/>
</dbReference>
<evidence type="ECO:0000256" key="1">
    <source>
        <dbReference type="ARBA" id="ARBA00004191"/>
    </source>
</evidence>
<organism evidence="9 10">
    <name type="scientific">Stephania cephalantha</name>
    <dbReference type="NCBI Taxonomy" id="152367"/>
    <lineage>
        <taxon>Eukaryota</taxon>
        <taxon>Viridiplantae</taxon>
        <taxon>Streptophyta</taxon>
        <taxon>Embryophyta</taxon>
        <taxon>Tracheophyta</taxon>
        <taxon>Spermatophyta</taxon>
        <taxon>Magnoliopsida</taxon>
        <taxon>Ranunculales</taxon>
        <taxon>Menispermaceae</taxon>
        <taxon>Menispermoideae</taxon>
        <taxon>Cissampelideae</taxon>
        <taxon>Stephania</taxon>
    </lineage>
</organism>
<evidence type="ECO:0000256" key="2">
    <source>
        <dbReference type="ARBA" id="ARBA00008834"/>
    </source>
</evidence>
<keyword evidence="6 8" id="KW-0326">Glycosidase</keyword>
<dbReference type="InterPro" id="IPR012334">
    <property type="entry name" value="Pectin_lyas_fold"/>
</dbReference>
<dbReference type="InterPro" id="IPR000743">
    <property type="entry name" value="Glyco_hydro_28"/>
</dbReference>
<evidence type="ECO:0000256" key="5">
    <source>
        <dbReference type="ARBA" id="ARBA00022801"/>
    </source>
</evidence>
<reference evidence="9 10" key="1">
    <citation type="submission" date="2024-01" db="EMBL/GenBank/DDBJ databases">
        <title>Genome assemblies of Stephania.</title>
        <authorList>
            <person name="Yang L."/>
        </authorList>
    </citation>
    <scope>NUCLEOTIDE SEQUENCE [LARGE SCALE GENOMIC DNA]</scope>
    <source>
        <strain evidence="9">JXDWG</strain>
        <tissue evidence="9">Leaf</tissue>
    </source>
</reference>
<dbReference type="GO" id="GO:0005975">
    <property type="term" value="P:carbohydrate metabolic process"/>
    <property type="evidence" value="ECO:0007669"/>
    <property type="project" value="InterPro"/>
</dbReference>
<evidence type="ECO:0000256" key="4">
    <source>
        <dbReference type="ARBA" id="ARBA00022525"/>
    </source>
</evidence>
<comment type="subcellular location">
    <subcellularLocation>
        <location evidence="1">Secreted</location>
        <location evidence="1">Cell wall</location>
    </subcellularLocation>
</comment>
<dbReference type="InterPro" id="IPR006626">
    <property type="entry name" value="PbH1"/>
</dbReference>
<evidence type="ECO:0000256" key="7">
    <source>
        <dbReference type="ARBA" id="ARBA00023316"/>
    </source>
</evidence>
<proteinExistence type="inferred from homology"/>
<dbReference type="GO" id="GO:0071555">
    <property type="term" value="P:cell wall organization"/>
    <property type="evidence" value="ECO:0007669"/>
    <property type="project" value="UniProtKB-KW"/>
</dbReference>
<sequence>MEAWESHPKWPECVKKSWANGVAINEAVAGLASKADECNRNYFGNVFQGKRRILARLARIQKALETHTTMNFQLLDRSLREELESVVTQEELIWQQRANSNWIRLGDRNSSLFHAKVNQRACKHSIIGLSLPNGQWCDNQVTLKREAVEFFQKVYSGGHVKWSALPTTERISNHPPVVKNMMAMEPRPRQQCPSIRVASRTVAQLKVMSPMTDPVVVVSVTDFGAKGDGRTDSSQAFVMAWTSVCSSEVPATMYVPRKRFLVSSPVVFQGPCNGTKIEVKIDGSIVAPDGVESLGSSDSWIMFSHVEGLVINGGAFDGLGSSLWGCKSSQQSCPEGPTTLTIFGSNNVVIRRVTSINAKLYHIVVHSCENVTLEGVRIYAPKESPNTDGIHVQHSVNVRILNTGIRTGDDCVSIGPGTRNLWIQRVACRPCIGSLGKGLEEDGVENVTVKNVVFSGTQNGLRIKSWGRPSNGYVKGVVFKQVVMNDVENPILIDQNYCPRNEGCPNQNSGIKISGVTYTDIKGTSASQVAMKFDCSDTSPCMGIGLQDIELTYQKQPAKSFCKNVRGMALGVVNPPSCL</sequence>
<protein>
    <recommendedName>
        <fullName evidence="11">Polygalacturonase</fullName>
    </recommendedName>
</protein>
<keyword evidence="10" id="KW-1185">Reference proteome</keyword>
<evidence type="ECO:0000313" key="10">
    <source>
        <dbReference type="Proteomes" id="UP001419268"/>
    </source>
</evidence>
<dbReference type="Proteomes" id="UP001419268">
    <property type="component" value="Unassembled WGS sequence"/>
</dbReference>
<evidence type="ECO:0000256" key="8">
    <source>
        <dbReference type="RuleBase" id="RU361169"/>
    </source>
</evidence>